<feature type="compositionally biased region" description="Basic and acidic residues" evidence="1">
    <location>
        <begin position="1090"/>
        <end position="1099"/>
    </location>
</feature>
<feature type="region of interest" description="Disordered" evidence="1">
    <location>
        <begin position="1090"/>
        <end position="1110"/>
    </location>
</feature>
<evidence type="ECO:0000313" key="2">
    <source>
        <dbReference type="EMBL" id="KAH0599361.1"/>
    </source>
</evidence>
<protein>
    <submittedName>
        <fullName evidence="2">Uncharacterized protein</fullName>
    </submittedName>
</protein>
<feature type="compositionally biased region" description="Basic and acidic residues" evidence="1">
    <location>
        <begin position="433"/>
        <end position="454"/>
    </location>
</feature>
<feature type="compositionally biased region" description="Basic and acidic residues" evidence="1">
    <location>
        <begin position="534"/>
        <end position="543"/>
    </location>
</feature>
<feature type="region of interest" description="Disordered" evidence="1">
    <location>
        <begin position="380"/>
        <end position="404"/>
    </location>
</feature>
<feature type="region of interest" description="Disordered" evidence="1">
    <location>
        <begin position="1243"/>
        <end position="1312"/>
    </location>
</feature>
<name>A0A9P8MFP2_9HYPO</name>
<feature type="compositionally biased region" description="Polar residues" evidence="1">
    <location>
        <begin position="544"/>
        <end position="570"/>
    </location>
</feature>
<feature type="compositionally biased region" description="Polar residues" evidence="1">
    <location>
        <begin position="193"/>
        <end position="212"/>
    </location>
</feature>
<reference evidence="2 3" key="1">
    <citation type="submission" date="2020-07" db="EMBL/GenBank/DDBJ databases">
        <title>Metarhizium humberi genome.</title>
        <authorList>
            <person name="Lysoe E."/>
        </authorList>
    </citation>
    <scope>NUCLEOTIDE SEQUENCE [LARGE SCALE GENOMIC DNA]</scope>
    <source>
        <strain evidence="2 3">ESALQ1638</strain>
    </source>
</reference>
<feature type="region of interest" description="Disordered" evidence="1">
    <location>
        <begin position="891"/>
        <end position="913"/>
    </location>
</feature>
<feature type="region of interest" description="Disordered" evidence="1">
    <location>
        <begin position="433"/>
        <end position="469"/>
    </location>
</feature>
<dbReference type="Proteomes" id="UP000764110">
    <property type="component" value="Unassembled WGS sequence"/>
</dbReference>
<feature type="compositionally biased region" description="Basic and acidic residues" evidence="1">
    <location>
        <begin position="776"/>
        <end position="791"/>
    </location>
</feature>
<feature type="compositionally biased region" description="Polar residues" evidence="1">
    <location>
        <begin position="485"/>
        <end position="495"/>
    </location>
</feature>
<comment type="caution">
    <text evidence="2">The sequence shown here is derived from an EMBL/GenBank/DDBJ whole genome shotgun (WGS) entry which is preliminary data.</text>
</comment>
<feature type="compositionally biased region" description="Basic and acidic residues" evidence="1">
    <location>
        <begin position="160"/>
        <end position="186"/>
    </location>
</feature>
<feature type="compositionally biased region" description="Basic and acidic residues" evidence="1">
    <location>
        <begin position="692"/>
        <end position="702"/>
    </location>
</feature>
<accession>A0A9P8MFP2</accession>
<sequence length="1312" mass="145285">MDRGGDTAASRPNGRAQPNQLHVNHETRKPLFSSNAPRNMGNGPQSTSASVGAGARPGALGTVGHIGLARRAKSDPQSMASGFGKAQEHTDANASTASIFSTGGSRIPRPNISGLQHRRPISMAEAFKLAQEEEEEAEQERQQGGSPSPAPRVWRARPGQPHDETQARKMMAEDPLDSRARARQYTEAEAPGVQSSNAKPQATELGTATSKRGNGPSLQDRINEWRTKSRPSSDWAEQSPESLRDASGEPHLPELVPGIEDVPFQSIEFPGRNGAILSPSKDYTWQVDHDFTAGDLQVSDSPRIKVGNNSNKPFANRPSILDRIDIRSPARITSPRMRNTRLDEIRARELNVEGGSLAGQSTLTPQHSRRYTKLEEIRARESAAEKQIPIPDRNQPRPKNTRLDEIRQRETEGLSRRALAAARLEEIKEKNAMTRPLSPEKGKSRIENRPEMRPPARPKSAHYEGGEHIPDTPVTVFKNHRPKQENINPEETGTTHGRGVAAVKPDVNERDLLRRLARAASSSPAPEPVNRRAPLTERQKPNESETVVTKPTLVGRSTNNGRKSALSSHNKVAESSRPSVGFAGLRRIPSTESAKSKPSSMHSESDPTARIEAEAKLFAPRDDYSEPGSVRAPSPVPDSDEEEGDVAEATPKPQKHEFLHMETPRVVGAYVETPVTAKIDKVKEEEAQDIQPLKEKLNDQRRATSKPDATTLFRDKKASLAWRNKDEDTASEPGARGEIAGDYAAASAASAVGKKPRSRSLPRSRPSVKNSAKPPSVKDDLRELQRKHNIEDSTIDDLEDILTGRKHASPKLKELLEELPVKAEDKIDEELRAVEAEIQKLKRENSEDKDMSAGEMALYDKMSKNLRTGLSSIHTAKLGIDKLYDQVAQAEKQSTTDEDESKPLQRRKHQHAKDHKNLPDVLCPECTADPGPTSLTYLRLPIPRLFYTSPRFRLSWLGLVVAIVSVWYLAELAVCGKYCRPAACTSTPCVYSYDDPTFGNALPVKIDQWTTGGNGRKLAAWLLEEVEDWAADMGDALCGRSLESISVDQLSAAKRRQHRRRLRKRGLIKLPTKAAPDQTAKWDAWRRSRLEKERSRDMGEDPGDGWLEESLGGDERPLVSIALRGPIPHALDRARPQRVHHVADPAHPLVPRGDDVVLLLLLLAVARRPQGLLPLQLVHPQIQHVQPQPQRHAVLVVGVKGQAPPHVEHPVDLLAGPRPAAREAHLRGERAPHQQQELVHAQGVNRRPLPRQHAPEAAGQGGRARRRHVQHQVGQVRRESLLRPRPVRHPQRVVQPCPELERVRGRQARPGR</sequence>
<evidence type="ECO:0000256" key="1">
    <source>
        <dbReference type="SAM" id="MobiDB-lite"/>
    </source>
</evidence>
<feature type="region of interest" description="Disordered" evidence="1">
    <location>
        <begin position="484"/>
        <end position="661"/>
    </location>
</feature>
<feature type="compositionally biased region" description="Basic and acidic residues" evidence="1">
    <location>
        <begin position="603"/>
        <end position="624"/>
    </location>
</feature>
<feature type="compositionally biased region" description="Basic and acidic residues" evidence="1">
    <location>
        <begin position="242"/>
        <end position="252"/>
    </location>
</feature>
<feature type="compositionally biased region" description="Polar residues" evidence="1">
    <location>
        <begin position="32"/>
        <end position="50"/>
    </location>
</feature>
<feature type="compositionally biased region" description="Polar residues" evidence="1">
    <location>
        <begin position="92"/>
        <end position="104"/>
    </location>
</feature>
<evidence type="ECO:0000313" key="3">
    <source>
        <dbReference type="Proteomes" id="UP000764110"/>
    </source>
</evidence>
<feature type="compositionally biased region" description="Polar residues" evidence="1">
    <location>
        <begin position="230"/>
        <end position="241"/>
    </location>
</feature>
<dbReference type="EMBL" id="JACEFI010000003">
    <property type="protein sequence ID" value="KAH0599361.1"/>
    <property type="molecule type" value="Genomic_DNA"/>
</dbReference>
<feature type="region of interest" description="Disordered" evidence="1">
    <location>
        <begin position="680"/>
        <end position="797"/>
    </location>
</feature>
<keyword evidence="3" id="KW-1185">Reference proteome</keyword>
<organism evidence="2 3">
    <name type="scientific">Metarhizium humberi</name>
    <dbReference type="NCBI Taxonomy" id="2596975"/>
    <lineage>
        <taxon>Eukaryota</taxon>
        <taxon>Fungi</taxon>
        <taxon>Dikarya</taxon>
        <taxon>Ascomycota</taxon>
        <taxon>Pezizomycotina</taxon>
        <taxon>Sordariomycetes</taxon>
        <taxon>Hypocreomycetidae</taxon>
        <taxon>Hypocreales</taxon>
        <taxon>Clavicipitaceae</taxon>
        <taxon>Metarhizium</taxon>
    </lineage>
</organism>
<proteinExistence type="predicted"/>
<feature type="compositionally biased region" description="Basic residues" evidence="1">
    <location>
        <begin position="904"/>
        <end position="913"/>
    </location>
</feature>
<feature type="compositionally biased region" description="Basic and acidic residues" evidence="1">
    <location>
        <begin position="713"/>
        <end position="728"/>
    </location>
</feature>
<feature type="region of interest" description="Disordered" evidence="1">
    <location>
        <begin position="1"/>
        <end position="252"/>
    </location>
</feature>
<feature type="compositionally biased region" description="Polar residues" evidence="1">
    <location>
        <begin position="590"/>
        <end position="602"/>
    </location>
</feature>
<gene>
    <name evidence="2" type="ORF">MHUMG1_02147</name>
</gene>